<feature type="region of interest" description="Disordered" evidence="1">
    <location>
        <begin position="86"/>
        <end position="144"/>
    </location>
</feature>
<evidence type="ECO:0000313" key="3">
    <source>
        <dbReference type="Proteomes" id="UP000521872"/>
    </source>
</evidence>
<proteinExistence type="predicted"/>
<sequence>MKNPPSPCTSRSSNPPQKRRRLVLDDTASYVSLAVPSKEENQGRSMIPVGRGVCTSCHRAVGNAIQCARCSTTICTVCSRHCTHSASSYPPTPNLTWSPSPPASVYDSPKHLRSTPSSAGRPDLNLSEAPSTSSTTRQDSIGHGVKRQYKQFGDTDEHPNPASVKCTVQDSALLSLDGVNLKSLKGLQDEFGPGCGRTASNLSMARFLLVPLTYSQNGTKLWRNPASPQ</sequence>
<protein>
    <recommendedName>
        <fullName evidence="4">B box-type domain-containing protein</fullName>
    </recommendedName>
</protein>
<gene>
    <name evidence="2" type="ORF">D9613_006480</name>
</gene>
<keyword evidence="3" id="KW-1185">Reference proteome</keyword>
<comment type="caution">
    <text evidence="2">The sequence shown here is derived from an EMBL/GenBank/DDBJ whole genome shotgun (WGS) entry which is preliminary data.</text>
</comment>
<evidence type="ECO:0000256" key="1">
    <source>
        <dbReference type="SAM" id="MobiDB-lite"/>
    </source>
</evidence>
<dbReference type="EMBL" id="JAACJL010000058">
    <property type="protein sequence ID" value="KAF4610606.1"/>
    <property type="molecule type" value="Genomic_DNA"/>
</dbReference>
<name>A0A8H4QH14_9AGAR</name>
<accession>A0A8H4QH14</accession>
<reference evidence="2 3" key="1">
    <citation type="submission" date="2019-12" db="EMBL/GenBank/DDBJ databases">
        <authorList>
            <person name="Floudas D."/>
            <person name="Bentzer J."/>
            <person name="Ahren D."/>
            <person name="Johansson T."/>
            <person name="Persson P."/>
            <person name="Tunlid A."/>
        </authorList>
    </citation>
    <scope>NUCLEOTIDE SEQUENCE [LARGE SCALE GENOMIC DNA]</scope>
    <source>
        <strain evidence="2 3">CBS 102.39</strain>
    </source>
</reference>
<dbReference type="Proteomes" id="UP000521872">
    <property type="component" value="Unassembled WGS sequence"/>
</dbReference>
<evidence type="ECO:0008006" key="4">
    <source>
        <dbReference type="Google" id="ProtNLM"/>
    </source>
</evidence>
<feature type="compositionally biased region" description="Polar residues" evidence="1">
    <location>
        <begin position="128"/>
        <end position="139"/>
    </location>
</feature>
<dbReference type="AlphaFoldDB" id="A0A8H4QH14"/>
<evidence type="ECO:0000313" key="2">
    <source>
        <dbReference type="EMBL" id="KAF4610606.1"/>
    </source>
</evidence>
<feature type="compositionally biased region" description="Polar residues" evidence="1">
    <location>
        <begin position="86"/>
        <end position="98"/>
    </location>
</feature>
<organism evidence="2 3">
    <name type="scientific">Agrocybe pediades</name>
    <dbReference type="NCBI Taxonomy" id="84607"/>
    <lineage>
        <taxon>Eukaryota</taxon>
        <taxon>Fungi</taxon>
        <taxon>Dikarya</taxon>
        <taxon>Basidiomycota</taxon>
        <taxon>Agaricomycotina</taxon>
        <taxon>Agaricomycetes</taxon>
        <taxon>Agaricomycetidae</taxon>
        <taxon>Agaricales</taxon>
        <taxon>Agaricineae</taxon>
        <taxon>Strophariaceae</taxon>
        <taxon>Agrocybe</taxon>
    </lineage>
</organism>